<dbReference type="AlphaFoldDB" id="A0AAD9JJC8"/>
<organism evidence="16 17">
    <name type="scientific">Ridgeia piscesae</name>
    <name type="common">Tubeworm</name>
    <dbReference type="NCBI Taxonomy" id="27915"/>
    <lineage>
        <taxon>Eukaryota</taxon>
        <taxon>Metazoa</taxon>
        <taxon>Spiralia</taxon>
        <taxon>Lophotrochozoa</taxon>
        <taxon>Annelida</taxon>
        <taxon>Polychaeta</taxon>
        <taxon>Sedentaria</taxon>
        <taxon>Canalipalpata</taxon>
        <taxon>Sabellida</taxon>
        <taxon>Siboglinidae</taxon>
        <taxon>Ridgeia</taxon>
    </lineage>
</organism>
<feature type="domain" description="C2H2-type" evidence="15">
    <location>
        <begin position="421"/>
        <end position="449"/>
    </location>
</feature>
<evidence type="ECO:0000259" key="14">
    <source>
        <dbReference type="PROSITE" id="PS50097"/>
    </source>
</evidence>
<keyword evidence="8" id="KW-0805">Transcription regulation</keyword>
<dbReference type="FunFam" id="3.30.160.60:FF:000771">
    <property type="entry name" value="zinc finger protein 648"/>
    <property type="match status" value="1"/>
</dbReference>
<feature type="domain" description="C2H2-type" evidence="15">
    <location>
        <begin position="365"/>
        <end position="392"/>
    </location>
</feature>
<dbReference type="InterPro" id="IPR036236">
    <property type="entry name" value="Znf_C2H2_sf"/>
</dbReference>
<dbReference type="FunFam" id="3.30.160.60:FF:000744">
    <property type="entry name" value="zinc finger E-box-binding homeobox 1"/>
    <property type="match status" value="1"/>
</dbReference>
<evidence type="ECO:0000256" key="3">
    <source>
        <dbReference type="ARBA" id="ARBA00006991"/>
    </source>
</evidence>
<dbReference type="PANTHER" id="PTHR24394:SF29">
    <property type="entry name" value="MYONEURIN"/>
    <property type="match status" value="1"/>
</dbReference>
<evidence type="ECO:0000256" key="10">
    <source>
        <dbReference type="ARBA" id="ARBA00023163"/>
    </source>
</evidence>
<comment type="caution">
    <text evidence="16">The sequence shown here is derived from an EMBL/GenBank/DDBJ whole genome shotgun (WGS) entry which is preliminary data.</text>
</comment>
<evidence type="ECO:0000256" key="8">
    <source>
        <dbReference type="ARBA" id="ARBA00023015"/>
    </source>
</evidence>
<feature type="domain" description="C2H2-type" evidence="15">
    <location>
        <begin position="337"/>
        <end position="364"/>
    </location>
</feature>
<feature type="domain" description="C2H2-type" evidence="15">
    <location>
        <begin position="450"/>
        <end position="478"/>
    </location>
</feature>
<dbReference type="InterPro" id="IPR011333">
    <property type="entry name" value="SKP1/BTB/POZ_sf"/>
</dbReference>
<dbReference type="InterPro" id="IPR000210">
    <property type="entry name" value="BTB/POZ_dom"/>
</dbReference>
<dbReference type="Proteomes" id="UP001209878">
    <property type="component" value="Unassembled WGS sequence"/>
</dbReference>
<feature type="domain" description="BTB" evidence="14">
    <location>
        <begin position="28"/>
        <end position="91"/>
    </location>
</feature>
<protein>
    <submittedName>
        <fullName evidence="16">Uncharacterized protein</fullName>
    </submittedName>
</protein>
<dbReference type="GO" id="GO:0008270">
    <property type="term" value="F:zinc ion binding"/>
    <property type="evidence" value="ECO:0007669"/>
    <property type="project" value="UniProtKB-KW"/>
</dbReference>
<keyword evidence="4" id="KW-0479">Metal-binding</keyword>
<dbReference type="Gene3D" id="3.30.710.10">
    <property type="entry name" value="Potassium Channel Kv1.1, Chain A"/>
    <property type="match status" value="1"/>
</dbReference>
<name>A0AAD9JJC8_RIDPI</name>
<comment type="subcellular location">
    <subcellularLocation>
        <location evidence="2">Nucleus</location>
    </subcellularLocation>
</comment>
<dbReference type="GO" id="GO:0003677">
    <property type="term" value="F:DNA binding"/>
    <property type="evidence" value="ECO:0007669"/>
    <property type="project" value="UniProtKB-KW"/>
</dbReference>
<feature type="compositionally biased region" description="Basic and acidic residues" evidence="13">
    <location>
        <begin position="134"/>
        <end position="148"/>
    </location>
</feature>
<dbReference type="PROSITE" id="PS00028">
    <property type="entry name" value="ZINC_FINGER_C2H2_1"/>
    <property type="match status" value="8"/>
</dbReference>
<dbReference type="GO" id="GO:0000981">
    <property type="term" value="F:DNA-binding transcription factor activity, RNA polymerase II-specific"/>
    <property type="evidence" value="ECO:0007669"/>
    <property type="project" value="TreeGrafter"/>
</dbReference>
<dbReference type="PANTHER" id="PTHR24394">
    <property type="entry name" value="ZINC FINGER PROTEIN"/>
    <property type="match status" value="1"/>
</dbReference>
<keyword evidence="7" id="KW-0862">Zinc</keyword>
<gene>
    <name evidence="16" type="ORF">NP493_2262g00003</name>
</gene>
<feature type="region of interest" description="Disordered" evidence="13">
    <location>
        <begin position="472"/>
        <end position="500"/>
    </location>
</feature>
<keyword evidence="6 12" id="KW-0863">Zinc-finger</keyword>
<evidence type="ECO:0000256" key="2">
    <source>
        <dbReference type="ARBA" id="ARBA00004123"/>
    </source>
</evidence>
<keyword evidence="11" id="KW-0539">Nucleus</keyword>
<dbReference type="FunFam" id="3.30.160.60:FF:000065">
    <property type="entry name" value="B-cell CLL/lymphoma 6, member B"/>
    <property type="match status" value="1"/>
</dbReference>
<evidence type="ECO:0000256" key="7">
    <source>
        <dbReference type="ARBA" id="ARBA00022833"/>
    </source>
</evidence>
<evidence type="ECO:0000256" key="9">
    <source>
        <dbReference type="ARBA" id="ARBA00023125"/>
    </source>
</evidence>
<dbReference type="CDD" id="cd18186">
    <property type="entry name" value="BTB_POZ_ZBTB_KLHL-like"/>
    <property type="match status" value="1"/>
</dbReference>
<feature type="domain" description="C2H2-type" evidence="15">
    <location>
        <begin position="393"/>
        <end position="420"/>
    </location>
</feature>
<feature type="domain" description="C2H2-type" evidence="15">
    <location>
        <begin position="175"/>
        <end position="202"/>
    </location>
</feature>
<dbReference type="SMART" id="SM00225">
    <property type="entry name" value="BTB"/>
    <property type="match status" value="1"/>
</dbReference>
<evidence type="ECO:0000256" key="13">
    <source>
        <dbReference type="SAM" id="MobiDB-lite"/>
    </source>
</evidence>
<comment type="function">
    <text evidence="1">May be involved in transcriptional regulation.</text>
</comment>
<evidence type="ECO:0000256" key="1">
    <source>
        <dbReference type="ARBA" id="ARBA00003767"/>
    </source>
</evidence>
<evidence type="ECO:0000256" key="4">
    <source>
        <dbReference type="ARBA" id="ARBA00022723"/>
    </source>
</evidence>
<proteinExistence type="inferred from homology"/>
<dbReference type="EMBL" id="JAODUO010002259">
    <property type="protein sequence ID" value="KAK2153771.1"/>
    <property type="molecule type" value="Genomic_DNA"/>
</dbReference>
<dbReference type="InterPro" id="IPR013087">
    <property type="entry name" value="Znf_C2H2_type"/>
</dbReference>
<dbReference type="PROSITE" id="PS50097">
    <property type="entry name" value="BTB"/>
    <property type="match status" value="1"/>
</dbReference>
<dbReference type="GO" id="GO:0005634">
    <property type="term" value="C:nucleus"/>
    <property type="evidence" value="ECO:0007669"/>
    <property type="project" value="UniProtKB-SubCell"/>
</dbReference>
<feature type="region of interest" description="Disordered" evidence="13">
    <location>
        <begin position="134"/>
        <end position="154"/>
    </location>
</feature>
<evidence type="ECO:0000256" key="6">
    <source>
        <dbReference type="ARBA" id="ARBA00022771"/>
    </source>
</evidence>
<feature type="compositionally biased region" description="Basic and acidic residues" evidence="13">
    <location>
        <begin position="486"/>
        <end position="498"/>
    </location>
</feature>
<reference evidence="16" key="1">
    <citation type="journal article" date="2023" name="Mol. Biol. Evol.">
        <title>Third-Generation Sequencing Reveals the Adaptive Role of the Epigenome in Three Deep-Sea Polychaetes.</title>
        <authorList>
            <person name="Perez M."/>
            <person name="Aroh O."/>
            <person name="Sun Y."/>
            <person name="Lan Y."/>
            <person name="Juniper S.K."/>
            <person name="Young C.R."/>
            <person name="Angers B."/>
            <person name="Qian P.Y."/>
        </authorList>
    </citation>
    <scope>NUCLEOTIDE SEQUENCE</scope>
    <source>
        <strain evidence="16">R07B-5</strain>
    </source>
</reference>
<evidence type="ECO:0000259" key="15">
    <source>
        <dbReference type="PROSITE" id="PS50157"/>
    </source>
</evidence>
<evidence type="ECO:0000313" key="17">
    <source>
        <dbReference type="Proteomes" id="UP001209878"/>
    </source>
</evidence>
<dbReference type="PROSITE" id="PS50157">
    <property type="entry name" value="ZINC_FINGER_C2H2_2"/>
    <property type="match status" value="9"/>
</dbReference>
<evidence type="ECO:0000256" key="12">
    <source>
        <dbReference type="PROSITE-ProRule" id="PRU00042"/>
    </source>
</evidence>
<accession>A0AAD9JJC8</accession>
<dbReference type="FunFam" id="3.30.160.60:FF:000045">
    <property type="entry name" value="ZFP69 zinc finger protein B"/>
    <property type="match status" value="1"/>
</dbReference>
<feature type="domain" description="C2H2-type" evidence="15">
    <location>
        <begin position="203"/>
        <end position="230"/>
    </location>
</feature>
<dbReference type="SUPFAM" id="SSF57667">
    <property type="entry name" value="beta-beta-alpha zinc fingers"/>
    <property type="match status" value="6"/>
</dbReference>
<comment type="similarity">
    <text evidence="3">Belongs to the krueppel C2H2-type zinc-finger protein family.</text>
</comment>
<feature type="domain" description="C2H2-type" evidence="15">
    <location>
        <begin position="260"/>
        <end position="287"/>
    </location>
</feature>
<dbReference type="FunFam" id="3.30.160.60:FF:000176">
    <property type="entry name" value="zinc finger protein 70"/>
    <property type="match status" value="1"/>
</dbReference>
<dbReference type="SMART" id="SM00355">
    <property type="entry name" value="ZnF_C2H2"/>
    <property type="match status" value="9"/>
</dbReference>
<dbReference type="Pfam" id="PF00651">
    <property type="entry name" value="BTB"/>
    <property type="match status" value="1"/>
</dbReference>
<dbReference type="SUPFAM" id="SSF54695">
    <property type="entry name" value="POZ domain"/>
    <property type="match status" value="1"/>
</dbReference>
<keyword evidence="9" id="KW-0238">DNA-binding</keyword>
<evidence type="ECO:0000313" key="16">
    <source>
        <dbReference type="EMBL" id="KAK2153771.1"/>
    </source>
</evidence>
<feature type="domain" description="C2H2-type" evidence="15">
    <location>
        <begin position="231"/>
        <end position="259"/>
    </location>
</feature>
<keyword evidence="10" id="KW-0804">Transcription</keyword>
<sequence length="611" mass="68736">MAVARTNEAWCTSLCQTLNTLRESSMFCDVIIRASNGHMFKAHTCILAASSSVLKAQLLKSQHYVNMSNITERMWQVLLQFMYSGTVEIVGAVEIPSIVEIGKQLQLTELVIVCEDLLRDSSEQHAFAAREEVFHGSEETGHSSHENEYTDGTMQSTSDCVGADAVKEPVQQSALSCNLCGKTFRRTAALHHHMGEHTGDKAHICHECGRSFSQRSSLNRHKQIHIGVKPHSCPVCDKAFFRVSHLVAHERQVHAIAKPHKCSDCSEAFSTRSGLVAHERMHVEEKLLSFPCTECDKDVYGTGAFGETRTDTLGHRSNLWRHRCTEHEHTPTGGKPFACAICGRTFRLKSSLARHEEIHSNVKRHLCVVCGKRFAKLLNLSAHARTHLDRRPYKCTMCDKAFKDGSNLRRHKLTHSDEKPFLCAACGKGFYRKVDMMEHFHRKHSAEKPFKCLVCGTGFSCRRDLNRHPCYKRADDKQNSDVAGRSMHEQDQHTEESAHSLTLDSVDMLDLVDVQTADIDVNSDSLAQYTAQSTEQSTQPVNVNTVHILSAFLNADKVPQHLITMGNAFHRRGPITRKDRSPKLASFVRGMSSKCCSDERVNKKLNNAYYH</sequence>
<dbReference type="Pfam" id="PF13912">
    <property type="entry name" value="zf-C2H2_6"/>
    <property type="match status" value="1"/>
</dbReference>
<dbReference type="FunFam" id="3.30.160.60:FF:000446">
    <property type="entry name" value="Zinc finger protein"/>
    <property type="match status" value="1"/>
</dbReference>
<dbReference type="Gene3D" id="3.30.160.60">
    <property type="entry name" value="Classic Zinc Finger"/>
    <property type="match status" value="9"/>
</dbReference>
<keyword evidence="5" id="KW-0677">Repeat</keyword>
<dbReference type="Pfam" id="PF00096">
    <property type="entry name" value="zf-C2H2"/>
    <property type="match status" value="6"/>
</dbReference>
<keyword evidence="17" id="KW-1185">Reference proteome</keyword>
<evidence type="ECO:0000256" key="5">
    <source>
        <dbReference type="ARBA" id="ARBA00022737"/>
    </source>
</evidence>
<evidence type="ECO:0000256" key="11">
    <source>
        <dbReference type="ARBA" id="ARBA00023242"/>
    </source>
</evidence>